<evidence type="ECO:0000256" key="2">
    <source>
        <dbReference type="ARBA" id="ARBA00010401"/>
    </source>
</evidence>
<evidence type="ECO:0000256" key="3">
    <source>
        <dbReference type="ARBA" id="ARBA00012457"/>
    </source>
</evidence>
<dbReference type="PANTHER" id="PTHR11952:SF2">
    <property type="entry name" value="LD24639P"/>
    <property type="match status" value="1"/>
</dbReference>
<sequence length="440" mass="49555">MSISDNLSLTQPRLFAYLNSLEGRKKDEFSEYLLKFDFDFLADAFKSSQCSKLPLSEDISPISSESFVDRSQLTKDEKDRLFNIGLKAVSEGKVAVLVLAGGQASRLGSNCPKGVLPLGTGLQSRTDSLLFIQAAQIIFFQEMALKHYPNSNKAIITWLVMTSRTTDAQTRAHLKDVIEETGLHSDQVIVFVQDELPSFDFDGQILLSSSDRFVTSPDGNGGMYQVISPILPKLEQLGIEYFYVYCVDNILCRVPDLHMIGCAIDKKVECALKVIEKKNPSEKVGHVCVENGRLRVLEYSEISKELAEKRDPNCPDKLLFRAGNIANHFFTFDFLQKACKEIKSFPYHAARKRIPYMDPVTGENIKPVKENGIKLERFIFDAFIHAKNFMVWQVPIEEEFSPLKNPNSTGVDCLSTCIRDFNSVHGAEIRDICKGFCKTE</sequence>
<keyword evidence="4" id="KW-0808">Transferase</keyword>
<dbReference type="OrthoDB" id="532420at2759"/>
<dbReference type="EC" id="2.7.7.23" evidence="3"/>
<evidence type="ECO:0000256" key="5">
    <source>
        <dbReference type="ARBA" id="ARBA00022695"/>
    </source>
</evidence>
<dbReference type="GO" id="GO:0003977">
    <property type="term" value="F:UDP-N-acetylglucosamine diphosphorylase activity"/>
    <property type="evidence" value="ECO:0007669"/>
    <property type="project" value="UniProtKB-EC"/>
</dbReference>
<dbReference type="AlphaFoldDB" id="A0A8T0A2Q4"/>
<gene>
    <name evidence="7" type="ORF">Mgra_00000916</name>
</gene>
<keyword evidence="5" id="KW-0548">Nucleotidyltransferase</keyword>
<accession>A0A8T0A2Q4</accession>
<dbReference type="SUPFAM" id="SSF53448">
    <property type="entry name" value="Nucleotide-diphospho-sugar transferases"/>
    <property type="match status" value="1"/>
</dbReference>
<evidence type="ECO:0000256" key="1">
    <source>
        <dbReference type="ARBA" id="ARBA00005208"/>
    </source>
</evidence>
<dbReference type="InterPro" id="IPR039741">
    <property type="entry name" value="UDP-sugar_pyrophosphorylase"/>
</dbReference>
<dbReference type="EMBL" id="JABEBT010000004">
    <property type="protein sequence ID" value="KAF7639589.1"/>
    <property type="molecule type" value="Genomic_DNA"/>
</dbReference>
<dbReference type="Proteomes" id="UP000605970">
    <property type="component" value="Unassembled WGS sequence"/>
</dbReference>
<comment type="similarity">
    <text evidence="2">Belongs to the UDPGP type 1 family.</text>
</comment>
<comment type="caution">
    <text evidence="7">The sequence shown here is derived from an EMBL/GenBank/DDBJ whole genome shotgun (WGS) entry which is preliminary data.</text>
</comment>
<evidence type="ECO:0000256" key="4">
    <source>
        <dbReference type="ARBA" id="ARBA00022679"/>
    </source>
</evidence>
<evidence type="ECO:0000313" key="8">
    <source>
        <dbReference type="Proteomes" id="UP000605970"/>
    </source>
</evidence>
<dbReference type="InterPro" id="IPR002618">
    <property type="entry name" value="UDPGP_fam"/>
</dbReference>
<protein>
    <recommendedName>
        <fullName evidence="3">UDP-N-acetylglucosamine diphosphorylase</fullName>
        <ecNumber evidence="3">2.7.7.23</ecNumber>
    </recommendedName>
</protein>
<evidence type="ECO:0000256" key="6">
    <source>
        <dbReference type="ARBA" id="ARBA00048493"/>
    </source>
</evidence>
<dbReference type="PANTHER" id="PTHR11952">
    <property type="entry name" value="UDP- GLUCOSE PYROPHOSPHORYLASE"/>
    <property type="match status" value="1"/>
</dbReference>
<evidence type="ECO:0000313" key="7">
    <source>
        <dbReference type="EMBL" id="KAF7639589.1"/>
    </source>
</evidence>
<keyword evidence="8" id="KW-1185">Reference proteome</keyword>
<dbReference type="InterPro" id="IPR029044">
    <property type="entry name" value="Nucleotide-diphossugar_trans"/>
</dbReference>
<dbReference type="Gene3D" id="3.90.550.10">
    <property type="entry name" value="Spore Coat Polysaccharide Biosynthesis Protein SpsA, Chain A"/>
    <property type="match status" value="1"/>
</dbReference>
<reference evidence="7" key="1">
    <citation type="journal article" date="2020" name="Ecol. Evol.">
        <title>Genome structure and content of the rice root-knot nematode (Meloidogyne graminicola).</title>
        <authorList>
            <person name="Phan N.T."/>
            <person name="Danchin E.G.J."/>
            <person name="Klopp C."/>
            <person name="Perfus-Barbeoch L."/>
            <person name="Kozlowski D.K."/>
            <person name="Koutsovoulos G.D."/>
            <person name="Lopez-Roques C."/>
            <person name="Bouchez O."/>
            <person name="Zahm M."/>
            <person name="Besnard G."/>
            <person name="Bellafiore S."/>
        </authorList>
    </citation>
    <scope>NUCLEOTIDE SEQUENCE</scope>
    <source>
        <strain evidence="7">VN-18</strain>
    </source>
</reference>
<name>A0A8T0A2Q4_9BILA</name>
<organism evidence="7 8">
    <name type="scientific">Meloidogyne graminicola</name>
    <dbReference type="NCBI Taxonomy" id="189291"/>
    <lineage>
        <taxon>Eukaryota</taxon>
        <taxon>Metazoa</taxon>
        <taxon>Ecdysozoa</taxon>
        <taxon>Nematoda</taxon>
        <taxon>Chromadorea</taxon>
        <taxon>Rhabditida</taxon>
        <taxon>Tylenchina</taxon>
        <taxon>Tylenchomorpha</taxon>
        <taxon>Tylenchoidea</taxon>
        <taxon>Meloidogynidae</taxon>
        <taxon>Meloidogyninae</taxon>
        <taxon>Meloidogyne</taxon>
    </lineage>
</organism>
<proteinExistence type="inferred from homology"/>
<comment type="pathway">
    <text evidence="1">Nucleotide-sugar biosynthesis; UDP-N-acetyl-alpha-D-glucosamine biosynthesis; UDP-N-acetyl-alpha-D-glucosamine from N-acetyl-alpha-D-glucosamine 1-phosphate: step 1/1.</text>
</comment>
<comment type="catalytic activity">
    <reaction evidence="6">
        <text>N-acetyl-alpha-D-glucosamine 1-phosphate + UTP + H(+) = UDP-N-acetyl-alpha-D-glucosamine + diphosphate</text>
        <dbReference type="Rhea" id="RHEA:13509"/>
        <dbReference type="ChEBI" id="CHEBI:15378"/>
        <dbReference type="ChEBI" id="CHEBI:33019"/>
        <dbReference type="ChEBI" id="CHEBI:46398"/>
        <dbReference type="ChEBI" id="CHEBI:57705"/>
        <dbReference type="ChEBI" id="CHEBI:57776"/>
        <dbReference type="EC" id="2.7.7.23"/>
    </reaction>
</comment>
<dbReference type="Pfam" id="PF01704">
    <property type="entry name" value="UDPGP"/>
    <property type="match status" value="1"/>
</dbReference>